<keyword evidence="2" id="KW-1185">Reference proteome</keyword>
<proteinExistence type="predicted"/>
<dbReference type="EMBL" id="JACMSC010000021">
    <property type="protein sequence ID" value="KAG6471098.1"/>
    <property type="molecule type" value="Genomic_DNA"/>
</dbReference>
<dbReference type="Proteomes" id="UP000734854">
    <property type="component" value="Unassembled WGS sequence"/>
</dbReference>
<sequence length="81" mass="9175">MVSEGLRLSVAAANAGDYMPAFMRVAWSGLEKRLMRLRRRRDEFWGKLIVLHRERRQSEDNGGGGVDGKGRKTVMDVLLSL</sequence>
<gene>
    <name evidence="1" type="ORF">ZIOFF_072195</name>
</gene>
<evidence type="ECO:0000313" key="1">
    <source>
        <dbReference type="EMBL" id="KAG6471098.1"/>
    </source>
</evidence>
<dbReference type="AlphaFoldDB" id="A0A8J5C2M2"/>
<evidence type="ECO:0000313" key="2">
    <source>
        <dbReference type="Proteomes" id="UP000734854"/>
    </source>
</evidence>
<protein>
    <submittedName>
        <fullName evidence="1">Uncharacterized protein</fullName>
    </submittedName>
</protein>
<accession>A0A8J5C2M2</accession>
<reference evidence="1 2" key="1">
    <citation type="submission" date="2020-08" db="EMBL/GenBank/DDBJ databases">
        <title>Plant Genome Project.</title>
        <authorList>
            <person name="Zhang R.-G."/>
        </authorList>
    </citation>
    <scope>NUCLEOTIDE SEQUENCE [LARGE SCALE GENOMIC DNA]</scope>
    <source>
        <tissue evidence="1">Rhizome</tissue>
    </source>
</reference>
<organism evidence="1 2">
    <name type="scientific">Zingiber officinale</name>
    <name type="common">Ginger</name>
    <name type="synonym">Amomum zingiber</name>
    <dbReference type="NCBI Taxonomy" id="94328"/>
    <lineage>
        <taxon>Eukaryota</taxon>
        <taxon>Viridiplantae</taxon>
        <taxon>Streptophyta</taxon>
        <taxon>Embryophyta</taxon>
        <taxon>Tracheophyta</taxon>
        <taxon>Spermatophyta</taxon>
        <taxon>Magnoliopsida</taxon>
        <taxon>Liliopsida</taxon>
        <taxon>Zingiberales</taxon>
        <taxon>Zingiberaceae</taxon>
        <taxon>Zingiber</taxon>
    </lineage>
</organism>
<comment type="caution">
    <text evidence="1">The sequence shown here is derived from an EMBL/GenBank/DDBJ whole genome shotgun (WGS) entry which is preliminary data.</text>
</comment>
<name>A0A8J5C2M2_ZINOF</name>